<evidence type="ECO:0000256" key="1">
    <source>
        <dbReference type="SAM" id="SignalP"/>
    </source>
</evidence>
<dbReference type="Gene3D" id="2.40.128.270">
    <property type="match status" value="1"/>
</dbReference>
<dbReference type="AlphaFoldDB" id="A0AAW8H8U2"/>
<dbReference type="Pfam" id="PF03724">
    <property type="entry name" value="META"/>
    <property type="match status" value="1"/>
</dbReference>
<accession>A0AAW8H8U2</accession>
<dbReference type="PANTHER" id="PTHR35535">
    <property type="entry name" value="HEAT SHOCK PROTEIN HSLJ"/>
    <property type="match status" value="1"/>
</dbReference>
<name>A0AAW8H8U2_9ENTR</name>
<feature type="domain" description="DUF306" evidence="2">
    <location>
        <begin position="28"/>
        <end position="142"/>
    </location>
</feature>
<keyword evidence="1" id="KW-0732">Signal</keyword>
<evidence type="ECO:0000313" key="4">
    <source>
        <dbReference type="Proteomes" id="UP001225042"/>
    </source>
</evidence>
<proteinExistence type="predicted"/>
<dbReference type="PROSITE" id="PS51257">
    <property type="entry name" value="PROKAR_LIPOPROTEIN"/>
    <property type="match status" value="1"/>
</dbReference>
<dbReference type="EMBL" id="JAVDKS010000003">
    <property type="protein sequence ID" value="MDQ2256312.1"/>
    <property type="molecule type" value="Genomic_DNA"/>
</dbReference>
<feature type="chain" id="PRO_5043868994" evidence="1">
    <location>
        <begin position="24"/>
        <end position="146"/>
    </location>
</feature>
<evidence type="ECO:0000259" key="2">
    <source>
        <dbReference type="Pfam" id="PF03724"/>
    </source>
</evidence>
<reference evidence="3 4" key="1">
    <citation type="submission" date="2023-08" db="EMBL/GenBank/DDBJ databases">
        <authorList>
            <person name="Dale J."/>
        </authorList>
    </citation>
    <scope>NUCLEOTIDE SEQUENCE [LARGE SCALE GENOMIC DNA]</scope>
    <source>
        <strain evidence="3 4">2023EL-00788</strain>
    </source>
</reference>
<protein>
    <submittedName>
        <fullName evidence="3">Heat shock protein HslJ</fullName>
    </submittedName>
</protein>
<dbReference type="InterPro" id="IPR038670">
    <property type="entry name" value="HslJ-like_sf"/>
</dbReference>
<feature type="signal peptide" evidence="1">
    <location>
        <begin position="1"/>
        <end position="23"/>
    </location>
</feature>
<dbReference type="PANTHER" id="PTHR35535:SF1">
    <property type="entry name" value="HEAT SHOCK PROTEIN HSLJ"/>
    <property type="match status" value="1"/>
</dbReference>
<keyword evidence="3" id="KW-0346">Stress response</keyword>
<organism evidence="3 4">
    <name type="scientific">Enterobacter soli</name>
    <dbReference type="NCBI Taxonomy" id="885040"/>
    <lineage>
        <taxon>Bacteria</taxon>
        <taxon>Pseudomonadati</taxon>
        <taxon>Pseudomonadota</taxon>
        <taxon>Gammaproteobacteria</taxon>
        <taxon>Enterobacterales</taxon>
        <taxon>Enterobacteriaceae</taxon>
        <taxon>Enterobacter</taxon>
    </lineage>
</organism>
<gene>
    <name evidence="3" type="primary">hslJ</name>
    <name evidence="3" type="ORF">RBJ67_09150</name>
</gene>
<dbReference type="NCBIfam" id="NF007766">
    <property type="entry name" value="PRK10449.1"/>
    <property type="match status" value="1"/>
</dbReference>
<sequence length="146" mass="15783">MKKLVALSLFSLVLAGCVNPGKASVQADQLQNHRFILENVDGKAVTTTATRPEISFSGAQSDISLIKNISVSGVMCNRFSGEGKLSEGELKVKTLAMTRKLCTEPQLNELDQAIGNMLRKGAQVDLTEDQLTLATAEKTLTFKRAE</sequence>
<dbReference type="InterPro" id="IPR053147">
    <property type="entry name" value="Hsp_HslJ-like"/>
</dbReference>
<keyword evidence="4" id="KW-1185">Reference proteome</keyword>
<dbReference type="Proteomes" id="UP001225042">
    <property type="component" value="Unassembled WGS sequence"/>
</dbReference>
<evidence type="ECO:0000313" key="3">
    <source>
        <dbReference type="EMBL" id="MDQ2256312.1"/>
    </source>
</evidence>
<dbReference type="RefSeq" id="WP_279115761.1">
    <property type="nucleotide sequence ID" value="NZ_DAMBRZ010000013.1"/>
</dbReference>
<comment type="caution">
    <text evidence="3">The sequence shown here is derived from an EMBL/GenBank/DDBJ whole genome shotgun (WGS) entry which is preliminary data.</text>
</comment>
<dbReference type="InterPro" id="IPR005184">
    <property type="entry name" value="DUF306_Meta_HslJ"/>
</dbReference>